<evidence type="ECO:0000313" key="2">
    <source>
        <dbReference type="Proteomes" id="UP000501753"/>
    </source>
</evidence>
<gene>
    <name evidence="1" type="ORF">DDJ31_31635</name>
</gene>
<accession>A0A6G5SPI1</accession>
<proteinExistence type="predicted"/>
<dbReference type="AlphaFoldDB" id="A0A6G5SPI1"/>
<keyword evidence="2" id="KW-1185">Reference proteome</keyword>
<reference evidence="1 2" key="1">
    <citation type="submission" date="2018-04" db="EMBL/GenBank/DDBJ databases">
        <title>Complete genome sequences of Streptomyces griseoviridis K61 and characterization of antagonistic properties of biological control agents.</title>
        <authorList>
            <person name="Mariita R.M."/>
            <person name="Sello J.K."/>
        </authorList>
    </citation>
    <scope>NUCLEOTIDE SEQUENCE [LARGE SCALE GENOMIC DNA]</scope>
    <source>
        <strain evidence="1 2">K61</strain>
    </source>
</reference>
<protein>
    <submittedName>
        <fullName evidence="1">Uncharacterized protein</fullName>
    </submittedName>
</protein>
<evidence type="ECO:0000313" key="1">
    <source>
        <dbReference type="EMBL" id="QCN88956.1"/>
    </source>
</evidence>
<dbReference type="EMBL" id="CP029078">
    <property type="protein sequence ID" value="QCN88956.1"/>
    <property type="molecule type" value="Genomic_DNA"/>
</dbReference>
<sequence>MQCGRGVVAAAQAVVHGFLGAGEEFGRAAGAVVRQELPRCRRARRADRVDKPLATAQVDDEVGVDGQRRRRLTAFEGDPRQRPVEGVGPVVLGRGAQVVS</sequence>
<name>A0A6G5SPI1_STRGD</name>
<organism evidence="1 2">
    <name type="scientific">Streptomyces griseoviridis</name>
    <dbReference type="NCBI Taxonomy" id="45398"/>
    <lineage>
        <taxon>Bacteria</taxon>
        <taxon>Bacillati</taxon>
        <taxon>Actinomycetota</taxon>
        <taxon>Actinomycetes</taxon>
        <taxon>Kitasatosporales</taxon>
        <taxon>Streptomycetaceae</taxon>
        <taxon>Streptomyces</taxon>
    </lineage>
</organism>
<dbReference type="Proteomes" id="UP000501753">
    <property type="component" value="Chromosome"/>
</dbReference>